<evidence type="ECO:0000313" key="4">
    <source>
        <dbReference type="EMBL" id="RMZ59983.1"/>
    </source>
</evidence>
<dbReference type="GO" id="GO:0071949">
    <property type="term" value="F:FAD binding"/>
    <property type="evidence" value="ECO:0007669"/>
    <property type="project" value="InterPro"/>
</dbReference>
<dbReference type="Gene3D" id="3.50.50.60">
    <property type="entry name" value="FAD/NAD(P)-binding domain"/>
    <property type="match status" value="2"/>
</dbReference>
<dbReference type="AlphaFoldDB" id="A0A3M7LB62"/>
<feature type="transmembrane region" description="Helical" evidence="2">
    <location>
        <begin position="12"/>
        <end position="29"/>
    </location>
</feature>
<dbReference type="Pfam" id="PF01494">
    <property type="entry name" value="FAD_binding_3"/>
    <property type="match status" value="1"/>
</dbReference>
<evidence type="ECO:0000256" key="1">
    <source>
        <dbReference type="ARBA" id="ARBA00023002"/>
    </source>
</evidence>
<dbReference type="InterPro" id="IPR036188">
    <property type="entry name" value="FAD/NAD-bd_sf"/>
</dbReference>
<evidence type="ECO:0000256" key="2">
    <source>
        <dbReference type="SAM" id="Phobius"/>
    </source>
</evidence>
<keyword evidence="5" id="KW-1185">Reference proteome</keyword>
<dbReference type="SUPFAM" id="SSF51905">
    <property type="entry name" value="FAD/NAD(P)-binding domain"/>
    <property type="match status" value="1"/>
</dbReference>
<evidence type="ECO:0000259" key="3">
    <source>
        <dbReference type="Pfam" id="PF01494"/>
    </source>
</evidence>
<accession>A0A3M7LB62</accession>
<dbReference type="PANTHER" id="PTHR43476">
    <property type="entry name" value="3-(3-HYDROXY-PHENYL)PROPIONATE/3-HYDROXYCINNAMIC ACID HYDROXYLASE"/>
    <property type="match status" value="1"/>
</dbReference>
<dbReference type="EMBL" id="QWIV01000013">
    <property type="protein sequence ID" value="RMZ59983.1"/>
    <property type="molecule type" value="Genomic_DNA"/>
</dbReference>
<keyword evidence="2" id="KW-0472">Membrane</keyword>
<dbReference type="GO" id="GO:0008688">
    <property type="term" value="F:3-(3-hydroxyphenyl)propionate hydroxylase activity"/>
    <property type="evidence" value="ECO:0007669"/>
    <property type="project" value="TreeGrafter"/>
</dbReference>
<proteinExistence type="predicted"/>
<keyword evidence="1" id="KW-0560">Oxidoreductase</keyword>
<dbReference type="PANTHER" id="PTHR43476:SF3">
    <property type="entry name" value="FAD-BINDING MONOOXYGENASE"/>
    <property type="match status" value="1"/>
</dbReference>
<dbReference type="InterPro" id="IPR050631">
    <property type="entry name" value="PheA/TfdB_FAD_monoxygenase"/>
</dbReference>
<dbReference type="PRINTS" id="PR00420">
    <property type="entry name" value="RNGMNOXGNASE"/>
</dbReference>
<comment type="caution">
    <text evidence="4">The sequence shown here is derived from an EMBL/GenBank/DDBJ whole genome shotgun (WGS) entry which is preliminary data.</text>
</comment>
<organism evidence="4 5">
    <name type="scientific">Chryseobacterium nematophagum</name>
    <dbReference type="NCBI Taxonomy" id="2305228"/>
    <lineage>
        <taxon>Bacteria</taxon>
        <taxon>Pseudomonadati</taxon>
        <taxon>Bacteroidota</taxon>
        <taxon>Flavobacteriia</taxon>
        <taxon>Flavobacteriales</taxon>
        <taxon>Weeksellaceae</taxon>
        <taxon>Chryseobacterium group</taxon>
        <taxon>Chryseobacterium</taxon>
    </lineage>
</organism>
<keyword evidence="2" id="KW-0812">Transmembrane</keyword>
<gene>
    <name evidence="4" type="ORF">D1632_10320</name>
</gene>
<dbReference type="Gene3D" id="3.30.9.10">
    <property type="entry name" value="D-Amino Acid Oxidase, subunit A, domain 2"/>
    <property type="match status" value="2"/>
</dbReference>
<protein>
    <recommendedName>
        <fullName evidence="3">FAD-binding domain-containing protein</fullName>
    </recommendedName>
</protein>
<feature type="domain" description="FAD-binding" evidence="3">
    <location>
        <begin position="9"/>
        <end position="346"/>
    </location>
</feature>
<sequence length="384" mass="43818">MNPNRKCKEYDVCIVGAGIAGIFLAWLLGSQNKKVLILEKNTTINTNGADILKPSGINVLEKHGLLQELLKKGCRVRDKLSVFYNGNHVQEIDYALENERGYFIVCPYQILLETIYDKIKEMDTIELLVNQLVSQINEVNEGVYVTLSSGDTIFCDVLVGADGIQSMVRDYVGIKADFSYYDQVMYFNKCPITISVEEINKLYIDENGGLAYFYPISKTEARCILGFKKEEGQKLRELKDRNMLIARLKKFITESDDILEKIENLDNYLTFPLCKMHTEHYYKGRILLLGNAAHSIHPITGQGMNLAIEDTGELFIWLSQYFQGDISLDEAFSSYEKKRFDINSKVIIYGHRLANSFESKDDFINNLNAKVQTSVRDLSILNNI</sequence>
<keyword evidence="2" id="KW-1133">Transmembrane helix</keyword>
<reference evidence="4 5" key="1">
    <citation type="submission" date="2018-08" db="EMBL/GenBank/DDBJ databases">
        <title>Chryseobacterium nematophagum: a novel matrix digesting pathogen of nematodes.</title>
        <authorList>
            <person name="Page A."/>
            <person name="Roberts M."/>
            <person name="Felix M.-A."/>
            <person name="Weir W."/>
        </authorList>
    </citation>
    <scope>NUCLEOTIDE SEQUENCE [LARGE SCALE GENOMIC DNA]</scope>
    <source>
        <strain evidence="4 5">JUb275</strain>
    </source>
</reference>
<name>A0A3M7LB62_9FLAO</name>
<dbReference type="InterPro" id="IPR002938">
    <property type="entry name" value="FAD-bd"/>
</dbReference>
<dbReference type="RefSeq" id="WP_122547107.1">
    <property type="nucleotide sequence ID" value="NZ_QWIV01000013.1"/>
</dbReference>
<dbReference type="Proteomes" id="UP000267524">
    <property type="component" value="Unassembled WGS sequence"/>
</dbReference>
<dbReference type="GO" id="GO:0019622">
    <property type="term" value="P:3-(3-hydroxy)phenylpropionate catabolic process"/>
    <property type="evidence" value="ECO:0007669"/>
    <property type="project" value="TreeGrafter"/>
</dbReference>
<evidence type="ECO:0000313" key="5">
    <source>
        <dbReference type="Proteomes" id="UP000267524"/>
    </source>
</evidence>